<evidence type="ECO:0000313" key="6">
    <source>
        <dbReference type="EMBL" id="KAJ2851025.1"/>
    </source>
</evidence>
<dbReference type="AlphaFoldDB" id="A0A9W8I917"/>
<dbReference type="GO" id="GO:0019781">
    <property type="term" value="F:NEDD8 activating enzyme activity"/>
    <property type="evidence" value="ECO:0007669"/>
    <property type="project" value="UniProtKB-UniRule"/>
</dbReference>
<evidence type="ECO:0000259" key="5">
    <source>
        <dbReference type="Pfam" id="PF00899"/>
    </source>
</evidence>
<dbReference type="GO" id="GO:0045116">
    <property type="term" value="P:protein neddylation"/>
    <property type="evidence" value="ECO:0007669"/>
    <property type="project" value="UniProtKB-UniRule"/>
</dbReference>
<dbReference type="Gene3D" id="3.40.50.720">
    <property type="entry name" value="NAD(P)-binding Rossmann-like Domain"/>
    <property type="match status" value="2"/>
</dbReference>
<evidence type="ECO:0000313" key="7">
    <source>
        <dbReference type="Proteomes" id="UP001139887"/>
    </source>
</evidence>
<dbReference type="EMBL" id="JANBUW010000019">
    <property type="protein sequence ID" value="KAJ2851025.1"/>
    <property type="molecule type" value="Genomic_DNA"/>
</dbReference>
<dbReference type="InterPro" id="IPR035985">
    <property type="entry name" value="Ubiquitin-activating_enz"/>
</dbReference>
<evidence type="ECO:0000256" key="4">
    <source>
        <dbReference type="PIRNR" id="PIRNR039099"/>
    </source>
</evidence>
<dbReference type="Pfam" id="PF00899">
    <property type="entry name" value="ThiF"/>
    <property type="match status" value="1"/>
</dbReference>
<name>A0A9W8I917_9FUNG</name>
<dbReference type="Proteomes" id="UP001139887">
    <property type="component" value="Unassembled WGS sequence"/>
</dbReference>
<feature type="domain" description="THIF-type NAD/FAD binding fold" evidence="5">
    <location>
        <begin position="11"/>
        <end position="517"/>
    </location>
</feature>
<accession>A0A9W8I917</accession>
<comment type="similarity">
    <text evidence="2 4">Belongs to the ubiquitin-activating E1 family. ULA1 subfamily.</text>
</comment>
<evidence type="ECO:0000256" key="1">
    <source>
        <dbReference type="ARBA" id="ARBA00005032"/>
    </source>
</evidence>
<protein>
    <recommendedName>
        <fullName evidence="4">NEDD8-activating enzyme E1 regulatory subunit</fullName>
    </recommendedName>
</protein>
<comment type="function">
    <text evidence="4">Regulatory subunit of the dimeric UBA3-ULA1 E1 enzyme.</text>
</comment>
<organism evidence="6 7">
    <name type="scientific">Coemansia brasiliensis</name>
    <dbReference type="NCBI Taxonomy" id="2650707"/>
    <lineage>
        <taxon>Eukaryota</taxon>
        <taxon>Fungi</taxon>
        <taxon>Fungi incertae sedis</taxon>
        <taxon>Zoopagomycota</taxon>
        <taxon>Kickxellomycotina</taxon>
        <taxon>Kickxellomycetes</taxon>
        <taxon>Kickxellales</taxon>
        <taxon>Kickxellaceae</taxon>
        <taxon>Coemansia</taxon>
    </lineage>
</organism>
<proteinExistence type="inferred from homology"/>
<evidence type="ECO:0000256" key="3">
    <source>
        <dbReference type="ARBA" id="ARBA00022786"/>
    </source>
</evidence>
<dbReference type="InterPro" id="IPR030667">
    <property type="entry name" value="APP-BP1"/>
</dbReference>
<comment type="pathway">
    <text evidence="1 4">Protein modification; protein neddylation.</text>
</comment>
<comment type="caution">
    <text evidence="6">The sequence shown here is derived from an EMBL/GenBank/DDBJ whole genome shotgun (WGS) entry which is preliminary data.</text>
</comment>
<dbReference type="SUPFAM" id="SSF69572">
    <property type="entry name" value="Activating enzymes of the ubiquitin-like proteins"/>
    <property type="match status" value="1"/>
</dbReference>
<dbReference type="PANTHER" id="PTHR10953">
    <property type="entry name" value="UBIQUITIN-ACTIVATING ENZYME E1"/>
    <property type="match status" value="1"/>
</dbReference>
<dbReference type="GO" id="GO:0005737">
    <property type="term" value="C:cytoplasm"/>
    <property type="evidence" value="ECO:0007669"/>
    <property type="project" value="TreeGrafter"/>
</dbReference>
<dbReference type="InterPro" id="IPR000594">
    <property type="entry name" value="ThiF_NAD_FAD-bd"/>
</dbReference>
<gene>
    <name evidence="6" type="ORF">IWW36_001452</name>
</gene>
<dbReference type="PANTHER" id="PTHR10953:SF29">
    <property type="entry name" value="NEDD8-ACTIVATING ENZYME E1 REGULATORY SUBUNIT"/>
    <property type="match status" value="1"/>
</dbReference>
<sequence length="537" mass="58602">MRTDSDKAQLYDRQLRLWQKDGQAALEQARVVVFGSSTLASESLKNLVLPAPVGVGEFVVVDDAQISDGDIRTNFFVRPADLGLSRAQSIVDNLCEMNPDVHGSAIAKAPTEFVELIQKSGSESELLDSASLVVACAQPEAVVRALASRCWSANIPIIAVTNAGFIAEIRTAVYEHSIVESHASGRPDLRVMAPFTALRDYADSINLDALDSTDLAHVPLVVLLIKAIDKWAAANNTKASGLSLSQTKEIAALLRQMAPTPGEENFEEAASATNTSCTDYELPGEVKLILDDAAAKTVNAQTSNFWLLVNALRRYLESEYSQGMLPHSGAIPDMKADTLSYVNLQRIYKQKAEADKREFLCHLHDVLHDADLPTDHVSSEQVDAFCRNASKLRLVRTHPLDQDVREVPPMAEDLQGGGVLPHYALFRAADMFAVKHKRHPGIVDAKPNMDIDELCKQDAQELLTMAKELLSSWQIEEEVADELAAEFVRSGFMELHNVSAVAGGVVAQEAIKLITHQYVPHNGICIIDTANSIMASC</sequence>
<dbReference type="OrthoDB" id="1708823at2759"/>
<keyword evidence="3 4" id="KW-0833">Ubl conjugation pathway</keyword>
<dbReference type="PIRSF" id="PIRSF039099">
    <property type="entry name" value="APP-BP1"/>
    <property type="match status" value="1"/>
</dbReference>
<dbReference type="InterPro" id="IPR045886">
    <property type="entry name" value="ThiF/MoeB/HesA"/>
</dbReference>
<evidence type="ECO:0000256" key="2">
    <source>
        <dbReference type="ARBA" id="ARBA00006868"/>
    </source>
</evidence>
<reference evidence="6" key="1">
    <citation type="submission" date="2022-07" db="EMBL/GenBank/DDBJ databases">
        <title>Phylogenomic reconstructions and comparative analyses of Kickxellomycotina fungi.</title>
        <authorList>
            <person name="Reynolds N.K."/>
            <person name="Stajich J.E."/>
            <person name="Barry K."/>
            <person name="Grigoriev I.V."/>
            <person name="Crous P."/>
            <person name="Smith M.E."/>
        </authorList>
    </citation>
    <scope>NUCLEOTIDE SEQUENCE</scope>
    <source>
        <strain evidence="6">NRRL 1566</strain>
    </source>
</reference>
<keyword evidence="7" id="KW-1185">Reference proteome</keyword>